<keyword evidence="3" id="KW-1185">Reference proteome</keyword>
<dbReference type="GeneID" id="9378988"/>
<proteinExistence type="predicted"/>
<gene>
    <name evidence="2" type="ORF">CC1G_13850</name>
</gene>
<sequence length="235" mass="26016">MCSAQVDLGSCSRTYCLYVVIDLLPYLILAGAVALWHFLTTCPSFSHVLLGHEYRSDHLFSTPSRRISGGEMLDAPPAPWRYYSQTARRNMPISCHFSVTVMAPYGSSPMEFTGYQHYRISTTNAQDNNSQGRSDTLKGKLTTHSGHPGHVGLACPCIASPTTHIHLCPPFSGPGRSRLHSPRSAYGFKRRAYANDKSHDHLLVGLGVESFSIGQSLLYSPVGLPRTRMMPLYRK</sequence>
<dbReference type="InParanoid" id="D6RKL2"/>
<dbReference type="Proteomes" id="UP000001861">
    <property type="component" value="Unassembled WGS sequence"/>
</dbReference>
<protein>
    <submittedName>
        <fullName evidence="2">Uncharacterized protein</fullName>
    </submittedName>
</protein>
<feature type="transmembrane region" description="Helical" evidence="1">
    <location>
        <begin position="15"/>
        <end position="39"/>
    </location>
</feature>
<accession>D6RKL2</accession>
<evidence type="ECO:0000313" key="2">
    <source>
        <dbReference type="EMBL" id="EFI28321.1"/>
    </source>
</evidence>
<keyword evidence="1" id="KW-1133">Transmembrane helix</keyword>
<organism evidence="2 3">
    <name type="scientific">Coprinopsis cinerea (strain Okayama-7 / 130 / ATCC MYA-4618 / FGSC 9003)</name>
    <name type="common">Inky cap fungus</name>
    <name type="synonym">Hormographiella aspergillata</name>
    <dbReference type="NCBI Taxonomy" id="240176"/>
    <lineage>
        <taxon>Eukaryota</taxon>
        <taxon>Fungi</taxon>
        <taxon>Dikarya</taxon>
        <taxon>Basidiomycota</taxon>
        <taxon>Agaricomycotina</taxon>
        <taxon>Agaricomycetes</taxon>
        <taxon>Agaricomycetidae</taxon>
        <taxon>Agaricales</taxon>
        <taxon>Agaricineae</taxon>
        <taxon>Psathyrellaceae</taxon>
        <taxon>Coprinopsis</taxon>
    </lineage>
</organism>
<evidence type="ECO:0000256" key="1">
    <source>
        <dbReference type="SAM" id="Phobius"/>
    </source>
</evidence>
<dbReference type="KEGG" id="cci:CC1G_13850"/>
<keyword evidence="1" id="KW-0812">Transmembrane</keyword>
<dbReference type="HOGENOM" id="CLU_1180145_0_0_1"/>
<reference evidence="2 3" key="1">
    <citation type="journal article" date="2010" name="Proc. Natl. Acad. Sci. U.S.A.">
        <title>Insights into evolution of multicellular fungi from the assembled chromosomes of the mushroom Coprinopsis cinerea (Coprinus cinereus).</title>
        <authorList>
            <person name="Stajich J.E."/>
            <person name="Wilke S.K."/>
            <person name="Ahren D."/>
            <person name="Au C.H."/>
            <person name="Birren B.W."/>
            <person name="Borodovsky M."/>
            <person name="Burns C."/>
            <person name="Canback B."/>
            <person name="Casselton L.A."/>
            <person name="Cheng C.K."/>
            <person name="Deng J."/>
            <person name="Dietrich F.S."/>
            <person name="Fargo D.C."/>
            <person name="Farman M.L."/>
            <person name="Gathman A.C."/>
            <person name="Goldberg J."/>
            <person name="Guigo R."/>
            <person name="Hoegger P.J."/>
            <person name="Hooker J.B."/>
            <person name="Huggins A."/>
            <person name="James T.Y."/>
            <person name="Kamada T."/>
            <person name="Kilaru S."/>
            <person name="Kodira C."/>
            <person name="Kues U."/>
            <person name="Kupfer D."/>
            <person name="Kwan H.S."/>
            <person name="Lomsadze A."/>
            <person name="Li W."/>
            <person name="Lilly W.W."/>
            <person name="Ma L.J."/>
            <person name="Mackey A.J."/>
            <person name="Manning G."/>
            <person name="Martin F."/>
            <person name="Muraguchi H."/>
            <person name="Natvig D.O."/>
            <person name="Palmerini H."/>
            <person name="Ramesh M.A."/>
            <person name="Rehmeyer C.J."/>
            <person name="Roe B.A."/>
            <person name="Shenoy N."/>
            <person name="Stanke M."/>
            <person name="Ter-Hovhannisyan V."/>
            <person name="Tunlid A."/>
            <person name="Velagapudi R."/>
            <person name="Vision T.J."/>
            <person name="Zeng Q."/>
            <person name="Zolan M.E."/>
            <person name="Pukkila P.J."/>
        </authorList>
    </citation>
    <scope>NUCLEOTIDE SEQUENCE [LARGE SCALE GENOMIC DNA]</scope>
    <source>
        <strain evidence="3">Okayama-7 / 130 / ATCC MYA-4618 / FGSC 9003</strain>
    </source>
</reference>
<dbReference type="AlphaFoldDB" id="D6RKL2"/>
<keyword evidence="1" id="KW-0472">Membrane</keyword>
<comment type="caution">
    <text evidence="2">The sequence shown here is derived from an EMBL/GenBank/DDBJ whole genome shotgun (WGS) entry which is preliminary data.</text>
</comment>
<dbReference type="RefSeq" id="XP_002911815.1">
    <property type="nucleotide sequence ID" value="XM_002911769.1"/>
</dbReference>
<dbReference type="VEuPathDB" id="FungiDB:CC1G_13850"/>
<name>D6RKL2_COPC7</name>
<dbReference type="EMBL" id="AACS02000002">
    <property type="protein sequence ID" value="EFI28321.1"/>
    <property type="molecule type" value="Genomic_DNA"/>
</dbReference>
<evidence type="ECO:0000313" key="3">
    <source>
        <dbReference type="Proteomes" id="UP000001861"/>
    </source>
</evidence>